<dbReference type="Proteomes" id="UP001238540">
    <property type="component" value="Unassembled WGS sequence"/>
</dbReference>
<accession>A0ABT8BUG2</accession>
<evidence type="ECO:0000256" key="1">
    <source>
        <dbReference type="SAM" id="SignalP"/>
    </source>
</evidence>
<reference evidence="3" key="1">
    <citation type="journal article" date="2019" name="Int. J. Syst. Evol. Microbiol.">
        <title>The Global Catalogue of Microorganisms (GCM) 10K type strain sequencing project: providing services to taxonomists for standard genome sequencing and annotation.</title>
        <authorList>
            <consortium name="The Broad Institute Genomics Platform"/>
            <consortium name="The Broad Institute Genome Sequencing Center for Infectious Disease"/>
            <person name="Wu L."/>
            <person name="Ma J."/>
        </authorList>
    </citation>
    <scope>NUCLEOTIDE SEQUENCE [LARGE SCALE GENOMIC DNA]</scope>
    <source>
        <strain evidence="3">CECT 7398</strain>
    </source>
</reference>
<protein>
    <submittedName>
        <fullName evidence="2">Transporter substrate-binding domain-containing protein</fullName>
    </submittedName>
</protein>
<keyword evidence="1" id="KW-0732">Signal</keyword>
<dbReference type="RefSeq" id="WP_076588124.1">
    <property type="nucleotide sequence ID" value="NZ_JABEYA020000017.1"/>
</dbReference>
<dbReference type="SUPFAM" id="SSF53850">
    <property type="entry name" value="Periplasmic binding protein-like II"/>
    <property type="match status" value="1"/>
</dbReference>
<organism evidence="2 3">
    <name type="scientific">Vibrio ostreicida</name>
    <dbReference type="NCBI Taxonomy" id="526588"/>
    <lineage>
        <taxon>Bacteria</taxon>
        <taxon>Pseudomonadati</taxon>
        <taxon>Pseudomonadota</taxon>
        <taxon>Gammaproteobacteria</taxon>
        <taxon>Vibrionales</taxon>
        <taxon>Vibrionaceae</taxon>
        <taxon>Vibrio</taxon>
    </lineage>
</organism>
<comment type="caution">
    <text evidence="2">The sequence shown here is derived from an EMBL/GenBank/DDBJ whole genome shotgun (WGS) entry which is preliminary data.</text>
</comment>
<feature type="chain" id="PRO_5047335103" evidence="1">
    <location>
        <begin position="21"/>
        <end position="232"/>
    </location>
</feature>
<keyword evidence="3" id="KW-1185">Reference proteome</keyword>
<gene>
    <name evidence="2" type="ORF">QWZ16_09900</name>
</gene>
<feature type="signal peptide" evidence="1">
    <location>
        <begin position="1"/>
        <end position="20"/>
    </location>
</feature>
<evidence type="ECO:0000313" key="2">
    <source>
        <dbReference type="EMBL" id="MDN3610011.1"/>
    </source>
</evidence>
<dbReference type="Gene3D" id="3.40.190.10">
    <property type="entry name" value="Periplasmic binding protein-like II"/>
    <property type="match status" value="2"/>
</dbReference>
<dbReference type="EMBL" id="JAUFQC010000001">
    <property type="protein sequence ID" value="MDN3610011.1"/>
    <property type="molecule type" value="Genomic_DNA"/>
</dbReference>
<evidence type="ECO:0000313" key="3">
    <source>
        <dbReference type="Proteomes" id="UP001238540"/>
    </source>
</evidence>
<proteinExistence type="predicted"/>
<sequence length="232" mass="26207">MKIKIITLLTVALSATPLIASEPEVVEIALGQVYRDSEINKKFGLSVEGDLERIYINAALQPKFIYLPNERAIKSVLSGQYDALDLRIGSLEQEESLLKIDVPLAYMEIYLFTIGDEYYEDLSQLSDKVVVSHHGTRYVKKLKNYKKLHLVQSQKQGALMLSKGRADVWLAPKVMFEALNGAFSNIKLASPAISREPLYHFIHVSKAHLRPQLEESSKAFMQDRAKQQQASD</sequence>
<name>A0ABT8BUG2_9VIBR</name>